<evidence type="ECO:0000256" key="4">
    <source>
        <dbReference type="SAM" id="MobiDB-lite"/>
    </source>
</evidence>
<feature type="signal peptide" evidence="5">
    <location>
        <begin position="1"/>
        <end position="25"/>
    </location>
</feature>
<dbReference type="Pfam" id="PF08246">
    <property type="entry name" value="Inhibitor_I29"/>
    <property type="match status" value="1"/>
</dbReference>
<dbReference type="PRINTS" id="PR00705">
    <property type="entry name" value="PAPAIN"/>
</dbReference>
<dbReference type="InterPro" id="IPR038765">
    <property type="entry name" value="Papain-like_cys_pep_sf"/>
</dbReference>
<keyword evidence="5" id="KW-0732">Signal</keyword>
<dbReference type="InterPro" id="IPR025660">
    <property type="entry name" value="Pept_his_AS"/>
</dbReference>
<organism evidence="8 9">
    <name type="scientific">Discostella pseudostelligera</name>
    <dbReference type="NCBI Taxonomy" id="259834"/>
    <lineage>
        <taxon>Eukaryota</taxon>
        <taxon>Sar</taxon>
        <taxon>Stramenopiles</taxon>
        <taxon>Ochrophyta</taxon>
        <taxon>Bacillariophyta</taxon>
        <taxon>Coscinodiscophyceae</taxon>
        <taxon>Thalassiosirophycidae</taxon>
        <taxon>Stephanodiscales</taxon>
        <taxon>Stephanodiscaceae</taxon>
        <taxon>Discostella</taxon>
    </lineage>
</organism>
<evidence type="ECO:0000313" key="9">
    <source>
        <dbReference type="Proteomes" id="UP001530293"/>
    </source>
</evidence>
<name>A0ABD3MR20_9STRA</name>
<dbReference type="Proteomes" id="UP001530293">
    <property type="component" value="Unassembled WGS sequence"/>
</dbReference>
<feature type="region of interest" description="Disordered" evidence="4">
    <location>
        <begin position="212"/>
        <end position="256"/>
    </location>
</feature>
<gene>
    <name evidence="8" type="ORF">ACHAWU_007491</name>
</gene>
<evidence type="ECO:0000256" key="2">
    <source>
        <dbReference type="ARBA" id="ARBA00023145"/>
    </source>
</evidence>
<dbReference type="InterPro" id="IPR013128">
    <property type="entry name" value="Peptidase_C1A"/>
</dbReference>
<evidence type="ECO:0000256" key="1">
    <source>
        <dbReference type="ARBA" id="ARBA00008455"/>
    </source>
</evidence>
<feature type="compositionally biased region" description="Low complexity" evidence="4">
    <location>
        <begin position="221"/>
        <end position="235"/>
    </location>
</feature>
<dbReference type="PROSITE" id="PS00640">
    <property type="entry name" value="THIOL_PROTEASE_ASN"/>
    <property type="match status" value="1"/>
</dbReference>
<feature type="compositionally biased region" description="Low complexity" evidence="4">
    <location>
        <begin position="153"/>
        <end position="167"/>
    </location>
</feature>
<evidence type="ECO:0000259" key="7">
    <source>
        <dbReference type="SMART" id="SM00848"/>
    </source>
</evidence>
<feature type="region of interest" description="Disordered" evidence="4">
    <location>
        <begin position="151"/>
        <end position="175"/>
    </location>
</feature>
<feature type="domain" description="Peptidase C1A papain C-terminal" evidence="6">
    <location>
        <begin position="262"/>
        <end position="496"/>
    </location>
</feature>
<evidence type="ECO:0000256" key="5">
    <source>
        <dbReference type="SAM" id="SignalP"/>
    </source>
</evidence>
<dbReference type="PROSITE" id="PS00639">
    <property type="entry name" value="THIOL_PROTEASE_HIS"/>
    <property type="match status" value="1"/>
</dbReference>
<reference evidence="8 9" key="1">
    <citation type="submission" date="2024-10" db="EMBL/GenBank/DDBJ databases">
        <title>Updated reference genomes for cyclostephanoid diatoms.</title>
        <authorList>
            <person name="Roberts W.R."/>
            <person name="Alverson A.J."/>
        </authorList>
    </citation>
    <scope>NUCLEOTIDE SEQUENCE [LARGE SCALE GENOMIC DNA]</scope>
    <source>
        <strain evidence="8 9">AJA232-27</strain>
    </source>
</reference>
<evidence type="ECO:0000256" key="3">
    <source>
        <dbReference type="ARBA" id="ARBA00023157"/>
    </source>
</evidence>
<dbReference type="SUPFAM" id="SSF54001">
    <property type="entry name" value="Cysteine proteinases"/>
    <property type="match status" value="1"/>
</dbReference>
<feature type="region of interest" description="Disordered" evidence="4">
    <location>
        <begin position="60"/>
        <end position="84"/>
    </location>
</feature>
<protein>
    <submittedName>
        <fullName evidence="8">Uncharacterized protein</fullName>
    </submittedName>
</protein>
<dbReference type="InterPro" id="IPR025661">
    <property type="entry name" value="Pept_asp_AS"/>
</dbReference>
<dbReference type="InterPro" id="IPR000169">
    <property type="entry name" value="Pept_cys_AS"/>
</dbReference>
<dbReference type="InterPro" id="IPR000668">
    <property type="entry name" value="Peptidase_C1A_C"/>
</dbReference>
<dbReference type="InterPro" id="IPR039417">
    <property type="entry name" value="Peptidase_C1A_papain-like"/>
</dbReference>
<accession>A0ABD3MR20</accession>
<dbReference type="CDD" id="cd02248">
    <property type="entry name" value="Peptidase_C1A"/>
    <property type="match status" value="1"/>
</dbReference>
<dbReference type="EMBL" id="JALLBG020000085">
    <property type="protein sequence ID" value="KAL3766456.1"/>
    <property type="molecule type" value="Genomic_DNA"/>
</dbReference>
<keyword evidence="2" id="KW-0865">Zymogen</keyword>
<dbReference type="Pfam" id="PF00112">
    <property type="entry name" value="Peptidase_C1"/>
    <property type="match status" value="1"/>
</dbReference>
<feature type="compositionally biased region" description="Polar residues" evidence="4">
    <location>
        <begin position="75"/>
        <end position="84"/>
    </location>
</feature>
<dbReference type="SMART" id="SM00645">
    <property type="entry name" value="Pept_C1"/>
    <property type="match status" value="1"/>
</dbReference>
<comment type="caution">
    <text evidence="8">The sequence shown here is derived from an EMBL/GenBank/DDBJ whole genome shotgun (WGS) entry which is preliminary data.</text>
</comment>
<dbReference type="AlphaFoldDB" id="A0ABD3MR20"/>
<comment type="similarity">
    <text evidence="1">Belongs to the peptidase C1 family.</text>
</comment>
<dbReference type="PROSITE" id="PS00139">
    <property type="entry name" value="THIOL_PROTEASE_CYS"/>
    <property type="match status" value="1"/>
</dbReference>
<keyword evidence="9" id="KW-1185">Reference proteome</keyword>
<keyword evidence="3" id="KW-1015">Disulfide bond</keyword>
<feature type="chain" id="PRO_5044780139" evidence="5">
    <location>
        <begin position="26"/>
        <end position="501"/>
    </location>
</feature>
<feature type="domain" description="Cathepsin propeptide inhibitor" evidence="7">
    <location>
        <begin position="117"/>
        <end position="194"/>
    </location>
</feature>
<dbReference type="Gene3D" id="3.90.70.10">
    <property type="entry name" value="Cysteine proteinases"/>
    <property type="match status" value="1"/>
</dbReference>
<dbReference type="FunFam" id="3.90.70.10:FF:000332">
    <property type="entry name" value="Cathepsin L1"/>
    <property type="match status" value="1"/>
</dbReference>
<dbReference type="InterPro" id="IPR013201">
    <property type="entry name" value="Prot_inhib_I29"/>
</dbReference>
<dbReference type="PANTHER" id="PTHR12411">
    <property type="entry name" value="CYSTEINE PROTEASE FAMILY C1-RELATED"/>
    <property type="match status" value="1"/>
</dbReference>
<evidence type="ECO:0000259" key="6">
    <source>
        <dbReference type="SMART" id="SM00645"/>
    </source>
</evidence>
<proteinExistence type="inferred from homology"/>
<sequence>MVSSANLLIAATALATCCCCQPSLSLEFDGSDNQRYRDGDGSSSSSGIVGVGSMIGPLDHVDGASVPRAKEQHHPTQPTMDNDYSSNDIQLLIENNNYSPNLVLSSSFPTLELHSQFNNWKYQHSKSYNTRQEHAHRKLIWLMNHEYIERHNSNQNNGSSSGSSNNSIQRDGGTSTGGYVLAHNAYSDMTHLEFQQRFNLGEYSPGVVYQRENQKSRSVDRMSATTTTSRMMRASKNTGENEIKAEAVEEEGNEDEATVVDVPEYKNWVEEGAVTNVKNQWFCGACWAFSAVGAIEGARYIKTGNLTDLSMQQLIDCDFTDFGCNGGLMDQAYQYDQDTNVGLCSLQDYPFAYHRHWFNGCLRYMPYCTPLRDSRVEKFVDVNKTEEDLRPAIATQPVSVAVSAGLRDWQFYSKGIFGKGCSEEIDHAVLAVGYGHYDPQTDPDATSDSVEGDYWLIKNSWGEHWGLNGYIQLARGTGNEAEGGSSCVLTYASSPILKVEE</sequence>
<dbReference type="SMART" id="SM00848">
    <property type="entry name" value="Inhibitor_I29"/>
    <property type="match status" value="1"/>
</dbReference>
<evidence type="ECO:0000313" key="8">
    <source>
        <dbReference type="EMBL" id="KAL3766456.1"/>
    </source>
</evidence>